<dbReference type="Proteomes" id="UP000000770">
    <property type="component" value="Chromosome"/>
</dbReference>
<keyword evidence="8 12" id="KW-0663">Pyridoxal phosphate</keyword>
<dbReference type="InterPro" id="IPR015421">
    <property type="entry name" value="PyrdxlP-dep_Trfase_major"/>
</dbReference>
<accession>A9KY61</accession>
<dbReference type="GO" id="GO:0008710">
    <property type="term" value="F:8-amino-7-oxononanoate synthase activity"/>
    <property type="evidence" value="ECO:0007669"/>
    <property type="project" value="UniProtKB-EC"/>
</dbReference>
<keyword evidence="14" id="KW-0012">Acyltransferase</keyword>
<comment type="pathway">
    <text evidence="2">Cofactor biosynthesis; biotin biosynthesis.</text>
</comment>
<comment type="subunit">
    <text evidence="4">Homodimer.</text>
</comment>
<evidence type="ECO:0000256" key="8">
    <source>
        <dbReference type="ARBA" id="ARBA00022898"/>
    </source>
</evidence>
<name>A9KY61_SHEB9</name>
<evidence type="ECO:0000256" key="4">
    <source>
        <dbReference type="ARBA" id="ARBA00011738"/>
    </source>
</evidence>
<dbReference type="GO" id="GO:0030170">
    <property type="term" value="F:pyridoxal phosphate binding"/>
    <property type="evidence" value="ECO:0007669"/>
    <property type="project" value="InterPro"/>
</dbReference>
<dbReference type="SUPFAM" id="SSF53383">
    <property type="entry name" value="PLP-dependent transferases"/>
    <property type="match status" value="1"/>
</dbReference>
<evidence type="ECO:0000256" key="10">
    <source>
        <dbReference type="ARBA" id="ARBA00033381"/>
    </source>
</evidence>
<dbReference type="GO" id="GO:0009102">
    <property type="term" value="P:biotin biosynthetic process"/>
    <property type="evidence" value="ECO:0007669"/>
    <property type="project" value="UniProtKB-KW"/>
</dbReference>
<proteinExistence type="inferred from homology"/>
<evidence type="ECO:0000259" key="13">
    <source>
        <dbReference type="Pfam" id="PF00155"/>
    </source>
</evidence>
<organism evidence="14 15">
    <name type="scientific">Shewanella baltica (strain OS195)</name>
    <dbReference type="NCBI Taxonomy" id="399599"/>
    <lineage>
        <taxon>Bacteria</taxon>
        <taxon>Pseudomonadati</taxon>
        <taxon>Pseudomonadota</taxon>
        <taxon>Gammaproteobacteria</taxon>
        <taxon>Alteromonadales</taxon>
        <taxon>Shewanellaceae</taxon>
        <taxon>Shewanella</taxon>
    </lineage>
</organism>
<dbReference type="Gene3D" id="3.40.640.10">
    <property type="entry name" value="Type I PLP-dependent aspartate aminotransferase-like (Major domain)"/>
    <property type="match status" value="1"/>
</dbReference>
<evidence type="ECO:0000256" key="2">
    <source>
        <dbReference type="ARBA" id="ARBA00004746"/>
    </source>
</evidence>
<dbReference type="KEGG" id="sbn:Sbal195_1796"/>
<comment type="catalytic activity">
    <reaction evidence="11">
        <text>6-carboxyhexanoyl-[ACP] + L-alanine + H(+) = (8S)-8-amino-7-oxononanoate + holo-[ACP] + CO2</text>
        <dbReference type="Rhea" id="RHEA:42288"/>
        <dbReference type="Rhea" id="RHEA-COMP:9685"/>
        <dbReference type="Rhea" id="RHEA-COMP:9955"/>
        <dbReference type="ChEBI" id="CHEBI:15378"/>
        <dbReference type="ChEBI" id="CHEBI:16526"/>
        <dbReference type="ChEBI" id="CHEBI:57972"/>
        <dbReference type="ChEBI" id="CHEBI:64479"/>
        <dbReference type="ChEBI" id="CHEBI:78846"/>
        <dbReference type="ChEBI" id="CHEBI:149468"/>
        <dbReference type="EC" id="2.3.1.47"/>
    </reaction>
</comment>
<keyword evidence="7" id="KW-0093">Biotin biosynthesis</keyword>
<dbReference type="InterPro" id="IPR001917">
    <property type="entry name" value="Aminotrans_II_pyridoxalP_BS"/>
</dbReference>
<reference evidence="14 15" key="1">
    <citation type="submission" date="2007-11" db="EMBL/GenBank/DDBJ databases">
        <title>Complete sequence of chromosome of Shewanella baltica OS195.</title>
        <authorList>
            <consortium name="US DOE Joint Genome Institute"/>
            <person name="Copeland A."/>
            <person name="Lucas S."/>
            <person name="Lapidus A."/>
            <person name="Barry K."/>
            <person name="Glavina del Rio T."/>
            <person name="Dalin E."/>
            <person name="Tice H."/>
            <person name="Pitluck S."/>
            <person name="Chain P."/>
            <person name="Malfatti S."/>
            <person name="Shin M."/>
            <person name="Vergez L."/>
            <person name="Schmutz J."/>
            <person name="Larimer F."/>
            <person name="Land M."/>
            <person name="Hauser L."/>
            <person name="Kyrpides N."/>
            <person name="Kim E."/>
            <person name="Brettar I."/>
            <person name="Rodrigues J."/>
            <person name="Konstantinidis K."/>
            <person name="Klappenbach J."/>
            <person name="Hofle M."/>
            <person name="Tiedje J."/>
            <person name="Richardson P."/>
        </authorList>
    </citation>
    <scope>NUCLEOTIDE SEQUENCE [LARGE SCALE GENOMIC DNA]</scope>
    <source>
        <strain evidence="14 15">OS195</strain>
    </source>
</reference>
<dbReference type="Gene3D" id="3.90.1150.10">
    <property type="entry name" value="Aspartate Aminotransferase, domain 1"/>
    <property type="match status" value="1"/>
</dbReference>
<sequence>MLETRSMSSLLETKIAASQHALREQGLLRQRKVLSVDRPLNTNASTSSPRFVFEGRAYVNFSSNDYLGLSRVPELAEALHLGAQTYGVGSGASPLVTGYSDAHLALERELCALTGHEAALLFCSGFSANTALMKTLFDQHDIVVADKLVHASIIDGLQDSGAQLKRFLHNSLESAERLLARHHTSALITESVFSMDGDCAPISELSALCQQNNTWLIVDDAHGFAVLDGYNNADAAKLIDVQVVTFGKALGCQGAAVLGSQALIDYLVSNAREYIYSTALSPANAALALAAAQYCTAHPELQQKLRENITLFKRLCLQANVPLLGSDTAIQPLIIGDARQTLQVAEELRAAGIWVGAIRPPTVPVGSARLRITLTAAHAAEDIAACAAQLAQVLSHVGVPLMTERQAADDHR</sequence>
<gene>
    <name evidence="14" type="ordered locus">Sbal195_1796</name>
</gene>
<evidence type="ECO:0000256" key="3">
    <source>
        <dbReference type="ARBA" id="ARBA00010008"/>
    </source>
</evidence>
<evidence type="ECO:0000256" key="12">
    <source>
        <dbReference type="RuleBase" id="RU003693"/>
    </source>
</evidence>
<dbReference type="InterPro" id="IPR050087">
    <property type="entry name" value="AON_synthase_class-II"/>
</dbReference>
<evidence type="ECO:0000256" key="11">
    <source>
        <dbReference type="ARBA" id="ARBA00047715"/>
    </source>
</evidence>
<dbReference type="HOGENOM" id="CLU_015846_11_2_6"/>
<protein>
    <recommendedName>
        <fullName evidence="5">8-amino-7-oxononanoate synthase</fullName>
        <ecNumber evidence="5">2.3.1.47</ecNumber>
    </recommendedName>
    <alternativeName>
        <fullName evidence="9">7-keto-8-amino-pelargonic acid synthase</fullName>
    </alternativeName>
    <alternativeName>
        <fullName evidence="10">8-amino-7-ketopelargonate synthase</fullName>
    </alternativeName>
</protein>
<evidence type="ECO:0000313" key="15">
    <source>
        <dbReference type="Proteomes" id="UP000000770"/>
    </source>
</evidence>
<feature type="domain" description="Aminotransferase class I/classII large" evidence="13">
    <location>
        <begin position="58"/>
        <end position="387"/>
    </location>
</feature>
<evidence type="ECO:0000256" key="7">
    <source>
        <dbReference type="ARBA" id="ARBA00022756"/>
    </source>
</evidence>
<dbReference type="AlphaFoldDB" id="A9KY61"/>
<evidence type="ECO:0000256" key="5">
    <source>
        <dbReference type="ARBA" id="ARBA00013187"/>
    </source>
</evidence>
<dbReference type="InterPro" id="IPR015422">
    <property type="entry name" value="PyrdxlP-dep_Trfase_small"/>
</dbReference>
<comment type="similarity">
    <text evidence="3">Belongs to the class-II pyridoxal-phosphate-dependent aminotransferase family. BioF subfamily.</text>
</comment>
<dbReference type="PANTHER" id="PTHR13693">
    <property type="entry name" value="CLASS II AMINOTRANSFERASE/8-AMINO-7-OXONONANOATE SYNTHASE"/>
    <property type="match status" value="1"/>
</dbReference>
<dbReference type="Pfam" id="PF00155">
    <property type="entry name" value="Aminotran_1_2"/>
    <property type="match status" value="1"/>
</dbReference>
<evidence type="ECO:0000256" key="6">
    <source>
        <dbReference type="ARBA" id="ARBA00022679"/>
    </source>
</evidence>
<dbReference type="EC" id="2.3.1.47" evidence="5"/>
<dbReference type="EMBL" id="CP000891">
    <property type="protein sequence ID" value="ABX48967.1"/>
    <property type="molecule type" value="Genomic_DNA"/>
</dbReference>
<evidence type="ECO:0000256" key="1">
    <source>
        <dbReference type="ARBA" id="ARBA00001933"/>
    </source>
</evidence>
<dbReference type="InterPro" id="IPR004839">
    <property type="entry name" value="Aminotransferase_I/II_large"/>
</dbReference>
<comment type="cofactor">
    <cofactor evidence="1 12">
        <name>pyridoxal 5'-phosphate</name>
        <dbReference type="ChEBI" id="CHEBI:597326"/>
    </cofactor>
</comment>
<keyword evidence="6 14" id="KW-0808">Transferase</keyword>
<dbReference type="InterPro" id="IPR015424">
    <property type="entry name" value="PyrdxlP-dep_Trfase"/>
</dbReference>
<dbReference type="PANTHER" id="PTHR13693:SF100">
    <property type="entry name" value="8-AMINO-7-OXONONANOATE SYNTHASE"/>
    <property type="match status" value="1"/>
</dbReference>
<evidence type="ECO:0000256" key="9">
    <source>
        <dbReference type="ARBA" id="ARBA00032610"/>
    </source>
</evidence>
<evidence type="ECO:0000313" key="14">
    <source>
        <dbReference type="EMBL" id="ABX48967.1"/>
    </source>
</evidence>
<dbReference type="PROSITE" id="PS00599">
    <property type="entry name" value="AA_TRANSFER_CLASS_2"/>
    <property type="match status" value="1"/>
</dbReference>